<reference evidence="2 3" key="1">
    <citation type="submission" date="2020-02" db="EMBL/GenBank/DDBJ databases">
        <authorList>
            <person name="Ferguson B K."/>
        </authorList>
    </citation>
    <scope>NUCLEOTIDE SEQUENCE [LARGE SCALE GENOMIC DNA]</scope>
</reference>
<sequence length="313" mass="34606">MQKIFISKRTILPDGIKPSAILVTNGQIKEIISLDSVEKIFQELKKYEGVAIEDFGNLVLMPGIVDSHVHVSEPGRTEWEGYWTATQAAAAGGVTTIVDMPLCRCHIVHLSAKEGLDLVREAKNQGLPLTVETCFHYLSLTAEQIPRGAVEYKCCPPIRDAHNKEKLWDALKDGTLDMVVSDHSPCTADLKGDGNFLQAWGGISSLQFGLSVLWTEARTRNFSFQDIARVLCASPAKMCGLDNIKGCLKVGVDADFVVWNPEETIEVSPYLNKEFYGKVYTTIVRGNVVYQDGKFSNKPLGKLLLPEEFLSTI</sequence>
<dbReference type="Pfam" id="PF01979">
    <property type="entry name" value="Amidohydro_1"/>
    <property type="match status" value="2"/>
</dbReference>
<name>A0A6H5J0D0_9HYME</name>
<evidence type="ECO:0000313" key="2">
    <source>
        <dbReference type="EMBL" id="CAB0041621.1"/>
    </source>
</evidence>
<dbReference type="OrthoDB" id="1924787at2759"/>
<dbReference type="GO" id="GO:0006145">
    <property type="term" value="P:purine nucleobase catabolic process"/>
    <property type="evidence" value="ECO:0007669"/>
    <property type="project" value="TreeGrafter"/>
</dbReference>
<dbReference type="Gene3D" id="3.20.20.140">
    <property type="entry name" value="Metal-dependent hydrolases"/>
    <property type="match status" value="2"/>
</dbReference>
<keyword evidence="3" id="KW-1185">Reference proteome</keyword>
<dbReference type="PANTHER" id="PTHR43668">
    <property type="entry name" value="ALLANTOINASE"/>
    <property type="match status" value="1"/>
</dbReference>
<dbReference type="EMBL" id="CADCXV010001127">
    <property type="protein sequence ID" value="CAB0041621.1"/>
    <property type="molecule type" value="Genomic_DNA"/>
</dbReference>
<dbReference type="InterPro" id="IPR050138">
    <property type="entry name" value="DHOase/Allantoinase_Hydrolase"/>
</dbReference>
<accession>A0A6H5J0D0</accession>
<proteinExistence type="predicted"/>
<organism evidence="2 3">
    <name type="scientific">Trichogramma brassicae</name>
    <dbReference type="NCBI Taxonomy" id="86971"/>
    <lineage>
        <taxon>Eukaryota</taxon>
        <taxon>Metazoa</taxon>
        <taxon>Ecdysozoa</taxon>
        <taxon>Arthropoda</taxon>
        <taxon>Hexapoda</taxon>
        <taxon>Insecta</taxon>
        <taxon>Pterygota</taxon>
        <taxon>Neoptera</taxon>
        <taxon>Endopterygota</taxon>
        <taxon>Hymenoptera</taxon>
        <taxon>Apocrita</taxon>
        <taxon>Proctotrupomorpha</taxon>
        <taxon>Chalcidoidea</taxon>
        <taxon>Trichogrammatidae</taxon>
        <taxon>Trichogramma</taxon>
    </lineage>
</organism>
<dbReference type="InterPro" id="IPR032466">
    <property type="entry name" value="Metal_Hydrolase"/>
</dbReference>
<dbReference type="AlphaFoldDB" id="A0A6H5J0D0"/>
<dbReference type="GO" id="GO:0005737">
    <property type="term" value="C:cytoplasm"/>
    <property type="evidence" value="ECO:0007669"/>
    <property type="project" value="TreeGrafter"/>
</dbReference>
<evidence type="ECO:0000259" key="1">
    <source>
        <dbReference type="Pfam" id="PF01979"/>
    </source>
</evidence>
<dbReference type="GO" id="GO:0004038">
    <property type="term" value="F:allantoinase activity"/>
    <property type="evidence" value="ECO:0007669"/>
    <property type="project" value="TreeGrafter"/>
</dbReference>
<evidence type="ECO:0000313" key="3">
    <source>
        <dbReference type="Proteomes" id="UP000479190"/>
    </source>
</evidence>
<gene>
    <name evidence="2" type="ORF">TBRA_LOCUS13287</name>
</gene>
<feature type="domain" description="Amidohydrolase-related" evidence="1">
    <location>
        <begin position="162"/>
        <end position="289"/>
    </location>
</feature>
<dbReference type="SUPFAM" id="SSF51556">
    <property type="entry name" value="Metallo-dependent hydrolases"/>
    <property type="match status" value="2"/>
</dbReference>
<dbReference type="InterPro" id="IPR011059">
    <property type="entry name" value="Metal-dep_hydrolase_composite"/>
</dbReference>
<dbReference type="PANTHER" id="PTHR43668:SF2">
    <property type="entry name" value="ALLANTOINASE"/>
    <property type="match status" value="1"/>
</dbReference>
<dbReference type="SUPFAM" id="SSF51338">
    <property type="entry name" value="Composite domain of metallo-dependent hydrolases"/>
    <property type="match status" value="1"/>
</dbReference>
<dbReference type="Proteomes" id="UP000479190">
    <property type="component" value="Unassembled WGS sequence"/>
</dbReference>
<protein>
    <recommendedName>
        <fullName evidence="1">Amidohydrolase-related domain-containing protein</fullName>
    </recommendedName>
</protein>
<dbReference type="InterPro" id="IPR006680">
    <property type="entry name" value="Amidohydro-rel"/>
</dbReference>
<feature type="domain" description="Amidohydrolase-related" evidence="1">
    <location>
        <begin position="59"/>
        <end position="143"/>
    </location>
</feature>